<comment type="caution">
    <text evidence="8">The sequence shown here is derived from an EMBL/GenBank/DDBJ whole genome shotgun (WGS) entry which is preliminary data.</text>
</comment>
<dbReference type="InterPro" id="IPR001647">
    <property type="entry name" value="HTH_TetR"/>
</dbReference>
<dbReference type="RefSeq" id="WP_345680997.1">
    <property type="nucleotide sequence ID" value="NZ_BAABHS010000061.1"/>
</dbReference>
<organism evidence="8 9">
    <name type="scientific">Yinghuangia aomiensis</name>
    <dbReference type="NCBI Taxonomy" id="676205"/>
    <lineage>
        <taxon>Bacteria</taxon>
        <taxon>Bacillati</taxon>
        <taxon>Actinomycetota</taxon>
        <taxon>Actinomycetes</taxon>
        <taxon>Kitasatosporales</taxon>
        <taxon>Streptomycetaceae</taxon>
        <taxon>Yinghuangia</taxon>
    </lineage>
</organism>
<dbReference type="Pfam" id="PF00440">
    <property type="entry name" value="TetR_N"/>
    <property type="match status" value="1"/>
</dbReference>
<keyword evidence="1" id="KW-0678">Repressor</keyword>
<evidence type="ECO:0000313" key="9">
    <source>
        <dbReference type="Proteomes" id="UP001500466"/>
    </source>
</evidence>
<evidence type="ECO:0000256" key="4">
    <source>
        <dbReference type="ARBA" id="ARBA00023163"/>
    </source>
</evidence>
<dbReference type="SUPFAM" id="SSF46689">
    <property type="entry name" value="Homeodomain-like"/>
    <property type="match status" value="1"/>
</dbReference>
<dbReference type="PRINTS" id="PR00455">
    <property type="entry name" value="HTHTETR"/>
</dbReference>
<gene>
    <name evidence="8" type="ORF">GCM10023205_82100</name>
</gene>
<dbReference type="InterPro" id="IPR036271">
    <property type="entry name" value="Tet_transcr_reg_TetR-rel_C_sf"/>
</dbReference>
<evidence type="ECO:0000256" key="1">
    <source>
        <dbReference type="ARBA" id="ARBA00022491"/>
    </source>
</evidence>
<dbReference type="EMBL" id="BAABHS010000061">
    <property type="protein sequence ID" value="GAA4996451.1"/>
    <property type="molecule type" value="Genomic_DNA"/>
</dbReference>
<dbReference type="InterPro" id="IPR009057">
    <property type="entry name" value="Homeodomain-like_sf"/>
</dbReference>
<evidence type="ECO:0000256" key="6">
    <source>
        <dbReference type="SAM" id="MobiDB-lite"/>
    </source>
</evidence>
<evidence type="ECO:0000259" key="7">
    <source>
        <dbReference type="PROSITE" id="PS50977"/>
    </source>
</evidence>
<keyword evidence="4" id="KW-0804">Transcription</keyword>
<feature type="region of interest" description="Disordered" evidence="6">
    <location>
        <begin position="1"/>
        <end position="21"/>
    </location>
</feature>
<keyword evidence="3 5" id="KW-0238">DNA-binding</keyword>
<evidence type="ECO:0000256" key="5">
    <source>
        <dbReference type="PROSITE-ProRule" id="PRU00335"/>
    </source>
</evidence>
<keyword evidence="9" id="KW-1185">Reference proteome</keyword>
<evidence type="ECO:0000313" key="8">
    <source>
        <dbReference type="EMBL" id="GAA4996451.1"/>
    </source>
</evidence>
<feature type="domain" description="HTH tetR-type" evidence="7">
    <location>
        <begin position="26"/>
        <end position="86"/>
    </location>
</feature>
<name>A0ABP9IGL3_9ACTN</name>
<proteinExistence type="predicted"/>
<dbReference type="Pfam" id="PF13977">
    <property type="entry name" value="TetR_C_6"/>
    <property type="match status" value="1"/>
</dbReference>
<feature type="DNA-binding region" description="H-T-H motif" evidence="5">
    <location>
        <begin position="49"/>
        <end position="68"/>
    </location>
</feature>
<accession>A0ABP9IGL3</accession>
<sequence>MESEGDPPERPGDHVRKPRGRYAKGVKRRAEILEVALEVFATLGEKGALLKEVADRMGMSQAGVLHYFGSREGLLLWTLGERDRLIAEDVLRVKYGNPLTPLAEILRRNSDVPGLVRLYVSMAAAAGFPDHPARTVFLVRYTDIREALRDNLAQLQREGRVRADVDVDAVSRLALAAADGIQHQWLIDPTVDMGGVIDTIVKLVVVDADGGRGSE</sequence>
<protein>
    <submittedName>
        <fullName evidence="8">TetR/AcrR family transcriptional regulator</fullName>
    </submittedName>
</protein>
<evidence type="ECO:0000256" key="2">
    <source>
        <dbReference type="ARBA" id="ARBA00023015"/>
    </source>
</evidence>
<dbReference type="InterPro" id="IPR039538">
    <property type="entry name" value="BetI_C"/>
</dbReference>
<dbReference type="SUPFAM" id="SSF48498">
    <property type="entry name" value="Tetracyclin repressor-like, C-terminal domain"/>
    <property type="match status" value="1"/>
</dbReference>
<reference evidence="9" key="1">
    <citation type="journal article" date="2019" name="Int. J. Syst. Evol. Microbiol.">
        <title>The Global Catalogue of Microorganisms (GCM) 10K type strain sequencing project: providing services to taxonomists for standard genome sequencing and annotation.</title>
        <authorList>
            <consortium name="The Broad Institute Genomics Platform"/>
            <consortium name="The Broad Institute Genome Sequencing Center for Infectious Disease"/>
            <person name="Wu L."/>
            <person name="Ma J."/>
        </authorList>
    </citation>
    <scope>NUCLEOTIDE SEQUENCE [LARGE SCALE GENOMIC DNA]</scope>
    <source>
        <strain evidence="9">JCM 17986</strain>
    </source>
</reference>
<keyword evidence="2" id="KW-0805">Transcription regulation</keyword>
<dbReference type="PROSITE" id="PS50977">
    <property type="entry name" value="HTH_TETR_2"/>
    <property type="match status" value="1"/>
</dbReference>
<dbReference type="PANTHER" id="PTHR30055:SF234">
    <property type="entry name" value="HTH-TYPE TRANSCRIPTIONAL REGULATOR BETI"/>
    <property type="match status" value="1"/>
</dbReference>
<evidence type="ECO:0000256" key="3">
    <source>
        <dbReference type="ARBA" id="ARBA00023125"/>
    </source>
</evidence>
<dbReference type="PANTHER" id="PTHR30055">
    <property type="entry name" value="HTH-TYPE TRANSCRIPTIONAL REGULATOR RUTR"/>
    <property type="match status" value="1"/>
</dbReference>
<dbReference type="Gene3D" id="1.10.357.10">
    <property type="entry name" value="Tetracycline Repressor, domain 2"/>
    <property type="match status" value="1"/>
</dbReference>
<dbReference type="Proteomes" id="UP001500466">
    <property type="component" value="Unassembled WGS sequence"/>
</dbReference>
<dbReference type="InterPro" id="IPR050109">
    <property type="entry name" value="HTH-type_TetR-like_transc_reg"/>
</dbReference>